<reference evidence="1" key="1">
    <citation type="submission" date="2021-02" db="EMBL/GenBank/DDBJ databases">
        <authorList>
            <person name="Nowell W R."/>
        </authorList>
    </citation>
    <scope>NUCLEOTIDE SEQUENCE</scope>
</reference>
<evidence type="ECO:0000313" key="1">
    <source>
        <dbReference type="EMBL" id="CAF2120076.1"/>
    </source>
</evidence>
<feature type="non-terminal residue" evidence="1">
    <location>
        <position position="1"/>
    </location>
</feature>
<dbReference type="Proteomes" id="UP000663856">
    <property type="component" value="Unassembled WGS sequence"/>
</dbReference>
<organism evidence="1 3">
    <name type="scientific">Rotaria magnacalcarata</name>
    <dbReference type="NCBI Taxonomy" id="392030"/>
    <lineage>
        <taxon>Eukaryota</taxon>
        <taxon>Metazoa</taxon>
        <taxon>Spiralia</taxon>
        <taxon>Gnathifera</taxon>
        <taxon>Rotifera</taxon>
        <taxon>Eurotatoria</taxon>
        <taxon>Bdelloidea</taxon>
        <taxon>Philodinida</taxon>
        <taxon>Philodinidae</taxon>
        <taxon>Rotaria</taxon>
    </lineage>
</organism>
<evidence type="ECO:0000313" key="4">
    <source>
        <dbReference type="Proteomes" id="UP000663866"/>
    </source>
</evidence>
<dbReference type="EMBL" id="CAJOBG010004379">
    <property type="protein sequence ID" value="CAF4107873.1"/>
    <property type="molecule type" value="Genomic_DNA"/>
</dbReference>
<dbReference type="EMBL" id="CAJNRF010010387">
    <property type="protein sequence ID" value="CAF2120076.1"/>
    <property type="molecule type" value="Genomic_DNA"/>
</dbReference>
<sequence>MMYKKTEYCSKQGNVKVTSLLLTLVDATTTVNLPAQCSTYILNTDATRNAAYSGVGSSTCDNPTPFGSNPTWVRFSGAAGTQLATTV</sequence>
<accession>A0A816V5C3</accession>
<name>A0A816V5C3_9BILA</name>
<gene>
    <name evidence="2" type="ORF">OVN521_LOCUS21254</name>
    <name evidence="1" type="ORF">WKI299_LOCUS24190</name>
</gene>
<comment type="caution">
    <text evidence="1">The sequence shown here is derived from an EMBL/GenBank/DDBJ whole genome shotgun (WGS) entry which is preliminary data.</text>
</comment>
<dbReference type="AlphaFoldDB" id="A0A816V5C3"/>
<proteinExistence type="predicted"/>
<evidence type="ECO:0000313" key="2">
    <source>
        <dbReference type="EMBL" id="CAF4107873.1"/>
    </source>
</evidence>
<evidence type="ECO:0000313" key="3">
    <source>
        <dbReference type="Proteomes" id="UP000663856"/>
    </source>
</evidence>
<protein>
    <submittedName>
        <fullName evidence="1">Uncharacterized protein</fullName>
    </submittedName>
</protein>
<dbReference type="Proteomes" id="UP000663866">
    <property type="component" value="Unassembled WGS sequence"/>
</dbReference>
<keyword evidence="4" id="KW-1185">Reference proteome</keyword>